<dbReference type="GO" id="GO:0000122">
    <property type="term" value="P:negative regulation of transcription by RNA polymerase II"/>
    <property type="evidence" value="ECO:0007669"/>
    <property type="project" value="TreeGrafter"/>
</dbReference>
<feature type="compositionally biased region" description="Polar residues" evidence="3">
    <location>
        <begin position="692"/>
        <end position="705"/>
    </location>
</feature>
<feature type="compositionally biased region" description="Polar residues" evidence="3">
    <location>
        <begin position="744"/>
        <end position="758"/>
    </location>
</feature>
<accession>A0A0L7QZJ8</accession>
<feature type="compositionally biased region" description="Low complexity" evidence="3">
    <location>
        <begin position="196"/>
        <end position="224"/>
    </location>
</feature>
<organism evidence="4 5">
    <name type="scientific">Habropoda laboriosa</name>
    <dbReference type="NCBI Taxonomy" id="597456"/>
    <lineage>
        <taxon>Eukaryota</taxon>
        <taxon>Metazoa</taxon>
        <taxon>Ecdysozoa</taxon>
        <taxon>Arthropoda</taxon>
        <taxon>Hexapoda</taxon>
        <taxon>Insecta</taxon>
        <taxon>Pterygota</taxon>
        <taxon>Neoptera</taxon>
        <taxon>Endopterygota</taxon>
        <taxon>Hymenoptera</taxon>
        <taxon>Apocrita</taxon>
        <taxon>Aculeata</taxon>
        <taxon>Apoidea</taxon>
        <taxon>Anthophila</taxon>
        <taxon>Apidae</taxon>
        <taxon>Habropoda</taxon>
    </lineage>
</organism>
<dbReference type="PROSITE" id="PS50297">
    <property type="entry name" value="ANK_REP_REGION"/>
    <property type="match status" value="2"/>
</dbReference>
<dbReference type="GO" id="GO:0003714">
    <property type="term" value="F:transcription corepressor activity"/>
    <property type="evidence" value="ECO:0007669"/>
    <property type="project" value="TreeGrafter"/>
</dbReference>
<dbReference type="PROSITE" id="PS50088">
    <property type="entry name" value="ANK_REPEAT"/>
    <property type="match status" value="2"/>
</dbReference>
<dbReference type="SMART" id="SM00248">
    <property type="entry name" value="ANK"/>
    <property type="match status" value="4"/>
</dbReference>
<feature type="compositionally biased region" description="Polar residues" evidence="3">
    <location>
        <begin position="1180"/>
        <end position="1190"/>
    </location>
</feature>
<reference evidence="4 5" key="1">
    <citation type="submission" date="2015-07" db="EMBL/GenBank/DDBJ databases">
        <title>The genome of Habropoda laboriosa.</title>
        <authorList>
            <person name="Pan H."/>
            <person name="Kapheim K."/>
        </authorList>
    </citation>
    <scope>NUCLEOTIDE SEQUENCE [LARGE SCALE GENOMIC DNA]</scope>
    <source>
        <strain evidence="4">0110345459</strain>
    </source>
</reference>
<feature type="region of interest" description="Disordered" evidence="3">
    <location>
        <begin position="1791"/>
        <end position="2003"/>
    </location>
</feature>
<feature type="compositionally biased region" description="Low complexity" evidence="3">
    <location>
        <begin position="792"/>
        <end position="808"/>
    </location>
</feature>
<feature type="region of interest" description="Disordered" evidence="3">
    <location>
        <begin position="1054"/>
        <end position="1198"/>
    </location>
</feature>
<feature type="compositionally biased region" description="Polar residues" evidence="3">
    <location>
        <begin position="436"/>
        <end position="463"/>
    </location>
</feature>
<dbReference type="PANTHER" id="PTHR24117">
    <property type="entry name" value="AGAP007537-PB"/>
    <property type="match status" value="1"/>
</dbReference>
<dbReference type="Proteomes" id="UP000053825">
    <property type="component" value="Unassembled WGS sequence"/>
</dbReference>
<feature type="compositionally biased region" description="Low complexity" evidence="3">
    <location>
        <begin position="532"/>
        <end position="552"/>
    </location>
</feature>
<feature type="compositionally biased region" description="Basic residues" evidence="3">
    <location>
        <begin position="1902"/>
        <end position="1911"/>
    </location>
</feature>
<feature type="region of interest" description="Disordered" evidence="3">
    <location>
        <begin position="157"/>
        <end position="361"/>
    </location>
</feature>
<dbReference type="Pfam" id="PF12796">
    <property type="entry name" value="Ank_2"/>
    <property type="match status" value="2"/>
</dbReference>
<feature type="region of interest" description="Disordered" evidence="3">
    <location>
        <begin position="1538"/>
        <end position="1563"/>
    </location>
</feature>
<evidence type="ECO:0000256" key="2">
    <source>
        <dbReference type="PROSITE-ProRule" id="PRU00023"/>
    </source>
</evidence>
<feature type="compositionally biased region" description="Low complexity" evidence="3">
    <location>
        <begin position="238"/>
        <end position="254"/>
    </location>
</feature>
<feature type="compositionally biased region" description="Low complexity" evidence="3">
    <location>
        <begin position="478"/>
        <end position="491"/>
    </location>
</feature>
<feature type="compositionally biased region" description="Basic and acidic residues" evidence="3">
    <location>
        <begin position="1280"/>
        <end position="1290"/>
    </location>
</feature>
<keyword evidence="2" id="KW-0040">ANK repeat</keyword>
<feature type="region of interest" description="Disordered" evidence="3">
    <location>
        <begin position="997"/>
        <end position="1024"/>
    </location>
</feature>
<dbReference type="EMBL" id="KQ414679">
    <property type="protein sequence ID" value="KOC64054.1"/>
    <property type="molecule type" value="Genomic_DNA"/>
</dbReference>
<dbReference type="GO" id="GO:0005634">
    <property type="term" value="C:nucleus"/>
    <property type="evidence" value="ECO:0007669"/>
    <property type="project" value="TreeGrafter"/>
</dbReference>
<proteinExistence type="inferred from homology"/>
<feature type="compositionally biased region" description="Low complexity" evidence="3">
    <location>
        <begin position="1978"/>
        <end position="1989"/>
    </location>
</feature>
<keyword evidence="5" id="KW-1185">Reference proteome</keyword>
<dbReference type="PRINTS" id="PR01415">
    <property type="entry name" value="ANKYRIN"/>
</dbReference>
<feature type="compositionally biased region" description="Basic and acidic residues" evidence="3">
    <location>
        <begin position="1956"/>
        <end position="1977"/>
    </location>
</feature>
<feature type="region of interest" description="Disordered" evidence="3">
    <location>
        <begin position="1398"/>
        <end position="1440"/>
    </location>
</feature>
<feature type="compositionally biased region" description="Basic and acidic residues" evidence="3">
    <location>
        <begin position="227"/>
        <end position="236"/>
    </location>
</feature>
<feature type="compositionally biased region" description="Polar residues" evidence="3">
    <location>
        <begin position="1587"/>
        <end position="1626"/>
    </location>
</feature>
<name>A0A0L7QZJ8_9HYME</name>
<feature type="repeat" description="ANK" evidence="2">
    <location>
        <begin position="2499"/>
        <end position="2531"/>
    </location>
</feature>
<feature type="region of interest" description="Disordered" evidence="3">
    <location>
        <begin position="829"/>
        <end position="870"/>
    </location>
</feature>
<feature type="region of interest" description="Disordered" evidence="3">
    <location>
        <begin position="2090"/>
        <end position="2158"/>
    </location>
</feature>
<feature type="compositionally biased region" description="Low complexity" evidence="3">
    <location>
        <begin position="309"/>
        <end position="322"/>
    </location>
</feature>
<feature type="compositionally biased region" description="Polar residues" evidence="3">
    <location>
        <begin position="1226"/>
        <end position="1238"/>
    </location>
</feature>
<feature type="region of interest" description="Disordered" evidence="3">
    <location>
        <begin position="436"/>
        <end position="808"/>
    </location>
</feature>
<feature type="repeat" description="ANK" evidence="2">
    <location>
        <begin position="2466"/>
        <end position="2498"/>
    </location>
</feature>
<feature type="compositionally biased region" description="Polar residues" evidence="3">
    <location>
        <begin position="861"/>
        <end position="870"/>
    </location>
</feature>
<feature type="region of interest" description="Disordered" evidence="3">
    <location>
        <begin position="1372"/>
        <end position="1391"/>
    </location>
</feature>
<feature type="compositionally biased region" description="Polar residues" evidence="3">
    <location>
        <begin position="1109"/>
        <end position="1131"/>
    </location>
</feature>
<dbReference type="InterPro" id="IPR002110">
    <property type="entry name" value="Ankyrin_rpt"/>
</dbReference>
<dbReference type="PANTHER" id="PTHR24117:SF9">
    <property type="entry name" value="BCL-6 COREPRESSOR PCGF1 BINDING DOMAIN-CONTAINING PROTEIN"/>
    <property type="match status" value="1"/>
</dbReference>
<dbReference type="STRING" id="597456.A0A0L7QZJ8"/>
<dbReference type="InterPro" id="IPR047144">
    <property type="entry name" value="BCOR-like"/>
</dbReference>
<feature type="compositionally biased region" description="Low complexity" evidence="3">
    <location>
        <begin position="706"/>
        <end position="726"/>
    </location>
</feature>
<comment type="similarity">
    <text evidence="1">Belongs to the BCOR family.</text>
</comment>
<feature type="compositionally biased region" description="Pro residues" evidence="3">
    <location>
        <begin position="180"/>
        <end position="195"/>
    </location>
</feature>
<feature type="region of interest" description="Disordered" evidence="3">
    <location>
        <begin position="1330"/>
        <end position="1361"/>
    </location>
</feature>
<feature type="compositionally biased region" description="Acidic residues" evidence="3">
    <location>
        <begin position="2352"/>
        <end position="2361"/>
    </location>
</feature>
<feature type="region of interest" description="Disordered" evidence="3">
    <location>
        <begin position="45"/>
        <end position="66"/>
    </location>
</feature>
<feature type="compositionally biased region" description="Low complexity" evidence="3">
    <location>
        <begin position="329"/>
        <end position="346"/>
    </location>
</feature>
<feature type="compositionally biased region" description="Acidic residues" evidence="3">
    <location>
        <begin position="2335"/>
        <end position="2344"/>
    </location>
</feature>
<evidence type="ECO:0000313" key="4">
    <source>
        <dbReference type="EMBL" id="KOC64054.1"/>
    </source>
</evidence>
<feature type="compositionally biased region" description="Pro residues" evidence="3">
    <location>
        <begin position="778"/>
        <end position="788"/>
    </location>
</feature>
<feature type="compositionally biased region" description="Low complexity" evidence="3">
    <location>
        <begin position="654"/>
        <end position="666"/>
    </location>
</feature>
<protein>
    <submittedName>
        <fullName evidence="4">BCL-6 corepressor</fullName>
    </submittedName>
</protein>
<feature type="compositionally biased region" description="Low complexity" evidence="3">
    <location>
        <begin position="1403"/>
        <end position="1412"/>
    </location>
</feature>
<gene>
    <name evidence="4" type="ORF">WH47_02053</name>
</gene>
<feature type="compositionally biased region" description="Polar residues" evidence="3">
    <location>
        <begin position="1344"/>
        <end position="1361"/>
    </location>
</feature>
<sequence>MFPVDTTIQPQTFPAKYHRWMPGVSFTASVCRFRWEFAGQELDEADEYSGQHAGEPERRVEDRKVDKDSPIANSVLSSVLNIPKSQDKKYRRRGSIVNCTHWHKLTNGSKLSVNDTSSRRDMDVSFTNVLEGARQYFQGLPVPSTGGATVSADHNLATSTSSASSTSSSHDHGTASSVAPPSPAPPAPPPPPPLSLPSQSTSNNSNNTSNNSSNNSSSSSGGNNEQETSRYLDDVRPSSVDNAATSSSSFWSPSVEPYPPQPTRVEVPDTRPGDEGSSMEASSSSSSIITLTEMQPSNSRSSSVTNFTSQKQSSSSSSSSSNDIHHHSQSTTATAPSSPHLHQMQPPQQPHSPGPVYQQLNPVSRTSFSTAEILASTHQTTYQTANDRQSQSTAPVVAQRTQYYPRYHHPDITKSAPVPFTQSSIYQSSSVAAATSSGNVQSTTRPTPVEQSNASSVSSQGHGQEQRVPPPPASSYGNNAATAQPAASTPSIYGSPSPQNYRAPQHQPQNAAAAAAAAAVDRPSHSERSHVSSRVSSSPSCSSMNPCNSSPRHAGNLTHIPSSSSSSTSSSSYQNLPAHIPSSHLPSAGTMIPPQHQQQQQQQQHHHHAQQQQSQQSPQQMQHQQQQLSSRINAPPHSIGQNSYAGRSMIVHGAASSASSSTSSNQMPPPPPALAGYHPVASPHDVPHHATPSPSHRQSPHVSTLHNPHASPHHTPSPHTSFQPHSPTYPPPPPATSTPHSYSLPITSQHYQPSTGGYATNPYGLPPQSSYHSFQKNPQPPPPPPPPSSHTQPNYYQQSSRSQSQTYVQQMAMPGPLAAQSICSASGNTNGTGYQHPSKPVTYNGADSKRNPMEPPYGSYRSPQTSVQRNTHNLPPIAALSSYHSNRRETASKVQSVQRQRGYSASTTNKVSVVTPPTSSMAAPQRVPEYPVSLPAMNHAMPVNGRTTTVTNSSYNRYTAQHGYPTYATTMAPSHQGSNSSSSTTVTSIGVTTARSSVPATTIHSYQTSETNRTGSSYHHQPSIRPTEDYGYKEYPYHNSTTSNVQSTVATSMVTPPPQTNGVRKRESPLDLSVKTVKTSADSTAQDDIETISTEKHVSTPYPAYDNRLSASNAGRNLPPTSGVRTSTPQTVCAPKVDFLPDFNSTPLRHHHGQQPHHDNTLQRRSSSTAQQLYAPPPQSLSSQHPNNTAPLPHMSTFKKTSLPTTQVYDAVTAPAPPPPVPSSSYLTANDSAASRSSRYPMVDPGRIGPAALPLQDYPSDPSKYYLDSRSKFSQPPPTQRDRTPSKRPGEAIYGAGGMNKQPRLDTWIQQRLSTAKALYEQQKRQEMNLPVPLPNGTLVAPNTYEQRSDSGYSSSESTRYQQAYCDKRSYAEPKVTHSSPPYSHPVIAKPTNVHSLPQSMNAAQQSAYQSYRQKGTGGLAPPGATSGGQPTEPPSNTGADKRVLSLLRNSLENKQQREEQMNSQQPILANHSQQSFQNKVVAPVEPKTNIGRHNLSPFTAASLLERNSNTPPHYKFHVPRAVDSITQEAPRSLYGSRVNSSATLPGKEALLGPRGAENQIHRDKDDGLAAILAAKIRTKAELKQVGTGQFGTKPTALPSQDASSTPKELDSAASTSTPQSGSSAGSPPKLTREKVACLPPRRRLFSRTEEENMPVAATVPVPAPPPAIASSVPARASGFRSSSETSVFDFRESDSEGEMPVLERQTLEEMRRDRKQLSKVQPPVPLNDAMCMGMTSSSDLVKIELKENDKITEVDTFWSTTCDKFMEQLRTGDVVKKRGRKKKVSCTITSKLDDTGNDSSKESDANTSQIKPEDIKKELQDVDSPLDGKEESPETSKDDEASMMKEVKVEVTDIKPEPETPKEDEDEKNSSDDSDEVPLIRRAKKKMKKDDSDCEDEIICRKRRVRRGSRIKLQSSSGSESSSEESDASTEFGHGSSVADRLRARKRCANNTEPEGMKLRSRDTTPQKAKPEKESKSSTSKTSASSQKGKPKPLFGDGSDFRPGWEEEVYVYKKSLRMPTRLITVSKPSRFHRLSTSLPDLDPGSPALSVSMDSSDVCLSRKKLVDSDVESNYSFSTTGIGIGSKIDDEEATSSTTISCPPKAMKHSKSESSSIVDVLAQRVGTSKKEQRKKQKEKLDKAGGKTLQKGSNEPELLPTPSLIPLIETSKLSKGKSPMKENKSLKPVKVTDTFLLGYFRKETVNNFRDTFKNNHALPNEFSTLVLKSRTRTETRVLKKQATIREVFGEDRPASAPPMQNHDDTSQDDDSQNETPENALAKERTLKQKVVSRLKNAGILRSHKSIMNPKHHLLLAKRKKDLLKSLAEKKLQHLKTEGEEEAAQEETNEAHEAENNELDDETNESEVPNKKKLKLRTSRRKFRSGFDYIRKKKKPLKKDETLPKERKRQVLTRPSPECVADIQSEIRTWVIKKGVGETMLHRAARLGYTDVTAYCLEKLNNAPSPKDNAGYTPLHEACSKGHLEIAKLLLAYGANASESANGGIRPLHEAAENGTTELVRLLLSYGADPLLATYSGQTPLMLAADTDAYSILEQHLDDIQGRASTPWSFGGPSSIFDPEETGYNTLDDPPMDSPEPELDEIEMEVSDVNLPVLFSLANDPDKWVLLQDLMAALRIKSRDALLRQVNPKAHAGPPAVAHRDVMRELKLQDFLEQSRCCHLLSGGERINVRGSKVTLIKYNDKVRSLLSVEKVVISLR</sequence>
<feature type="compositionally biased region" description="Acidic residues" evidence="3">
    <location>
        <begin position="1863"/>
        <end position="1877"/>
    </location>
</feature>
<feature type="compositionally biased region" description="Polar residues" evidence="3">
    <location>
        <begin position="492"/>
        <end position="510"/>
    </location>
</feature>
<feature type="region of interest" description="Disordered" evidence="3">
    <location>
        <begin position="1210"/>
        <end position="1301"/>
    </location>
</feature>
<feature type="compositionally biased region" description="Polar residues" evidence="3">
    <location>
        <begin position="1163"/>
        <end position="1172"/>
    </location>
</feature>
<feature type="region of interest" description="Disordered" evidence="3">
    <location>
        <begin position="2331"/>
        <end position="2373"/>
    </location>
</feature>
<evidence type="ECO:0000256" key="1">
    <source>
        <dbReference type="ARBA" id="ARBA00034703"/>
    </source>
</evidence>
<dbReference type="Gene3D" id="1.25.40.20">
    <property type="entry name" value="Ankyrin repeat-containing domain"/>
    <property type="match status" value="1"/>
</dbReference>
<feature type="compositionally biased region" description="Low complexity" evidence="3">
    <location>
        <begin position="562"/>
        <end position="572"/>
    </location>
</feature>
<feature type="compositionally biased region" description="Low complexity" evidence="3">
    <location>
        <begin position="157"/>
        <end position="179"/>
    </location>
</feature>
<feature type="compositionally biased region" description="Polar residues" evidence="3">
    <location>
        <begin position="288"/>
        <end position="308"/>
    </location>
</feature>
<dbReference type="InterPro" id="IPR036770">
    <property type="entry name" value="Ankyrin_rpt-contain_sf"/>
</dbReference>
<feature type="compositionally biased region" description="Polar residues" evidence="3">
    <location>
        <begin position="892"/>
        <end position="922"/>
    </location>
</feature>
<feature type="region of interest" description="Disordered" evidence="3">
    <location>
        <begin position="888"/>
        <end position="925"/>
    </location>
</feature>
<feature type="compositionally biased region" description="Basic and acidic residues" evidence="3">
    <location>
        <begin position="54"/>
        <end position="66"/>
    </location>
</feature>
<feature type="region of interest" description="Disordered" evidence="3">
    <location>
        <begin position="1586"/>
        <end position="1638"/>
    </location>
</feature>
<feature type="compositionally biased region" description="Basic and acidic residues" evidence="3">
    <location>
        <begin position="1792"/>
        <end position="1805"/>
    </location>
</feature>
<feature type="compositionally biased region" description="Low complexity" evidence="3">
    <location>
        <begin position="278"/>
        <end position="287"/>
    </location>
</feature>
<evidence type="ECO:0000256" key="3">
    <source>
        <dbReference type="SAM" id="MobiDB-lite"/>
    </source>
</evidence>
<dbReference type="OrthoDB" id="3666223at2759"/>
<feature type="region of interest" description="Disordered" evidence="3">
    <location>
        <begin position="2240"/>
        <end position="2285"/>
    </location>
</feature>
<feature type="compositionally biased region" description="Basic and acidic residues" evidence="3">
    <location>
        <begin position="1812"/>
        <end position="1862"/>
    </location>
</feature>
<evidence type="ECO:0000313" key="5">
    <source>
        <dbReference type="Proteomes" id="UP000053825"/>
    </source>
</evidence>
<feature type="compositionally biased region" description="Polar residues" evidence="3">
    <location>
        <begin position="997"/>
        <end position="1020"/>
    </location>
</feature>
<dbReference type="SUPFAM" id="SSF48403">
    <property type="entry name" value="Ankyrin repeat"/>
    <property type="match status" value="1"/>
</dbReference>
<feature type="compositionally biased region" description="Low complexity" evidence="3">
    <location>
        <begin position="610"/>
        <end position="627"/>
    </location>
</feature>
<feature type="compositionally biased region" description="Pro residues" evidence="3">
    <location>
        <begin position="727"/>
        <end position="736"/>
    </location>
</feature>
<feature type="compositionally biased region" description="Polar residues" evidence="3">
    <location>
        <begin position="767"/>
        <end position="777"/>
    </location>
</feature>